<evidence type="ECO:0000256" key="1">
    <source>
        <dbReference type="ARBA" id="ARBA00004651"/>
    </source>
</evidence>
<dbReference type="InterPro" id="IPR020846">
    <property type="entry name" value="MFS_dom"/>
</dbReference>
<feature type="transmembrane region" description="Helical" evidence="6">
    <location>
        <begin position="360"/>
        <end position="379"/>
    </location>
</feature>
<organism evidence="8 9">
    <name type="scientific">Collibacillus ludicampi</name>
    <dbReference type="NCBI Taxonomy" id="2771369"/>
    <lineage>
        <taxon>Bacteria</taxon>
        <taxon>Bacillati</taxon>
        <taxon>Bacillota</taxon>
        <taxon>Bacilli</taxon>
        <taxon>Bacillales</taxon>
        <taxon>Alicyclobacillaceae</taxon>
        <taxon>Collibacillus</taxon>
    </lineage>
</organism>
<evidence type="ECO:0000256" key="4">
    <source>
        <dbReference type="ARBA" id="ARBA00022989"/>
    </source>
</evidence>
<feature type="transmembrane region" description="Helical" evidence="6">
    <location>
        <begin position="243"/>
        <end position="262"/>
    </location>
</feature>
<comment type="caution">
    <text evidence="8">The sequence shown here is derived from an EMBL/GenBank/DDBJ whole genome shotgun (WGS) entry which is preliminary data.</text>
</comment>
<dbReference type="InterPro" id="IPR036259">
    <property type="entry name" value="MFS_trans_sf"/>
</dbReference>
<dbReference type="InterPro" id="IPR001958">
    <property type="entry name" value="Tet-R_TetA/multi-R_MdtG-like"/>
</dbReference>
<evidence type="ECO:0000313" key="8">
    <source>
        <dbReference type="EMBL" id="GIM44815.1"/>
    </source>
</evidence>
<feature type="transmembrane region" description="Helical" evidence="6">
    <location>
        <begin position="202"/>
        <end position="223"/>
    </location>
</feature>
<feature type="transmembrane region" description="Helical" evidence="6">
    <location>
        <begin position="274"/>
        <end position="293"/>
    </location>
</feature>
<feature type="transmembrane region" description="Helical" evidence="6">
    <location>
        <begin position="12"/>
        <end position="33"/>
    </location>
</feature>
<dbReference type="AlphaFoldDB" id="A0AAV4LAL4"/>
<name>A0AAV4LAL4_9BACL</name>
<protein>
    <submittedName>
        <fullName evidence="8">Tetracycline resistance MFS efflux pump</fullName>
    </submittedName>
</protein>
<evidence type="ECO:0000259" key="7">
    <source>
        <dbReference type="PROSITE" id="PS50850"/>
    </source>
</evidence>
<sequence length="391" mass="41713">MMSSTRKALPVLFLVMFLVMLGFGIVIPVLPLYARELGASSLTLGWLMATYSFMNLLFSPIWGNISDRMGRKPVMLIGLFGFGIAYVAFGLATELWQLFVSRILAGALSAAAMPTAMAYVADITTEETRGKGMGMIGAAAGLGFIFGPAIGGSLSKWGYDKPFLFAGMLAALTFIVASIVLKESLPKEKRQSPGKKTSRWSAFRGSLAYLYIMSFVVSFSLAGLESTFAFYAVDKLHMTSVQLGYVFVVMGVVGAFIQGGLIGKLIKRFGEDRVIQIGLLVSAIGFLLIVRVTDMVTGAIFLAVFGAGNGMIRPSVSALISKRTTFGQGNALGLLGSLDSLGRIAGPPVGGLLYAKGMTLPYYSGAIMSIVALLLLFYFQKLVQTSEDSSV</sequence>
<keyword evidence="5 6" id="KW-0472">Membrane</keyword>
<feature type="transmembrane region" description="Helical" evidence="6">
    <location>
        <begin position="163"/>
        <end position="181"/>
    </location>
</feature>
<accession>A0AAV4LAL4</accession>
<keyword evidence="3 6" id="KW-0812">Transmembrane</keyword>
<keyword evidence="4 6" id="KW-1133">Transmembrane helix</keyword>
<dbReference type="GO" id="GO:0022857">
    <property type="term" value="F:transmembrane transporter activity"/>
    <property type="evidence" value="ECO:0007669"/>
    <property type="project" value="InterPro"/>
</dbReference>
<feature type="transmembrane region" description="Helical" evidence="6">
    <location>
        <begin position="99"/>
        <end position="121"/>
    </location>
</feature>
<feature type="domain" description="Major facilitator superfamily (MFS) profile" evidence="7">
    <location>
        <begin position="8"/>
        <end position="384"/>
    </location>
</feature>
<feature type="transmembrane region" description="Helical" evidence="6">
    <location>
        <begin position="74"/>
        <end position="93"/>
    </location>
</feature>
<evidence type="ECO:0000313" key="9">
    <source>
        <dbReference type="Proteomes" id="UP001057291"/>
    </source>
</evidence>
<dbReference type="EMBL" id="BOQE01000001">
    <property type="protein sequence ID" value="GIM44815.1"/>
    <property type="molecule type" value="Genomic_DNA"/>
</dbReference>
<dbReference type="PROSITE" id="PS50850">
    <property type="entry name" value="MFS"/>
    <property type="match status" value="1"/>
</dbReference>
<gene>
    <name evidence="8" type="ORF">DNHGIG_03640</name>
</gene>
<dbReference type="Proteomes" id="UP001057291">
    <property type="component" value="Unassembled WGS sequence"/>
</dbReference>
<dbReference type="InterPro" id="IPR011701">
    <property type="entry name" value="MFS"/>
</dbReference>
<dbReference type="GO" id="GO:0005886">
    <property type="term" value="C:plasma membrane"/>
    <property type="evidence" value="ECO:0007669"/>
    <property type="project" value="UniProtKB-SubCell"/>
</dbReference>
<feature type="transmembrane region" description="Helical" evidence="6">
    <location>
        <begin position="133"/>
        <end position="151"/>
    </location>
</feature>
<dbReference type="CDD" id="cd17325">
    <property type="entry name" value="MFS_MdtG_SLC18_like"/>
    <property type="match status" value="1"/>
</dbReference>
<evidence type="ECO:0000256" key="3">
    <source>
        <dbReference type="ARBA" id="ARBA00022692"/>
    </source>
</evidence>
<keyword evidence="2" id="KW-0813">Transport</keyword>
<dbReference type="PRINTS" id="PR01035">
    <property type="entry name" value="TCRTETA"/>
</dbReference>
<dbReference type="SUPFAM" id="SSF103473">
    <property type="entry name" value="MFS general substrate transporter"/>
    <property type="match status" value="1"/>
</dbReference>
<evidence type="ECO:0000256" key="2">
    <source>
        <dbReference type="ARBA" id="ARBA00022448"/>
    </source>
</evidence>
<proteinExistence type="predicted"/>
<evidence type="ECO:0000256" key="5">
    <source>
        <dbReference type="ARBA" id="ARBA00023136"/>
    </source>
</evidence>
<feature type="transmembrane region" description="Helical" evidence="6">
    <location>
        <begin position="39"/>
        <end position="62"/>
    </location>
</feature>
<dbReference type="Pfam" id="PF07690">
    <property type="entry name" value="MFS_1"/>
    <property type="match status" value="1"/>
</dbReference>
<dbReference type="PANTHER" id="PTHR23504">
    <property type="entry name" value="MAJOR FACILITATOR SUPERFAMILY DOMAIN-CONTAINING PROTEIN 10"/>
    <property type="match status" value="1"/>
</dbReference>
<evidence type="ECO:0000256" key="6">
    <source>
        <dbReference type="SAM" id="Phobius"/>
    </source>
</evidence>
<dbReference type="PANTHER" id="PTHR23504:SF15">
    <property type="entry name" value="MAJOR FACILITATOR SUPERFAMILY (MFS) PROFILE DOMAIN-CONTAINING PROTEIN"/>
    <property type="match status" value="1"/>
</dbReference>
<dbReference type="Gene3D" id="1.20.1250.20">
    <property type="entry name" value="MFS general substrate transporter like domains"/>
    <property type="match status" value="1"/>
</dbReference>
<comment type="subcellular location">
    <subcellularLocation>
        <location evidence="1">Cell membrane</location>
        <topology evidence="1">Multi-pass membrane protein</topology>
    </subcellularLocation>
</comment>
<keyword evidence="9" id="KW-1185">Reference proteome</keyword>
<reference evidence="8" key="1">
    <citation type="journal article" date="2023" name="Int. J. Syst. Evol. Microbiol.">
        <title>Collibacillus ludicampi gen. nov., sp. nov., a new soil bacterium of the family Alicyclobacillaceae.</title>
        <authorList>
            <person name="Jojima T."/>
            <person name="Ioku Y."/>
            <person name="Fukuta Y."/>
            <person name="Shirasaka N."/>
            <person name="Matsumura Y."/>
            <person name="Mori M."/>
        </authorList>
    </citation>
    <scope>NUCLEOTIDE SEQUENCE</scope>
    <source>
        <strain evidence="8">TP075</strain>
    </source>
</reference>